<dbReference type="InterPro" id="IPR029016">
    <property type="entry name" value="GAF-like_dom_sf"/>
</dbReference>
<evidence type="ECO:0000256" key="2">
    <source>
        <dbReference type="ARBA" id="ARBA00012438"/>
    </source>
</evidence>
<evidence type="ECO:0000256" key="4">
    <source>
        <dbReference type="ARBA" id="ARBA00022679"/>
    </source>
</evidence>
<dbReference type="Pfam" id="PF07568">
    <property type="entry name" value="HisKA_2"/>
    <property type="match status" value="1"/>
</dbReference>
<evidence type="ECO:0000256" key="1">
    <source>
        <dbReference type="ARBA" id="ARBA00000085"/>
    </source>
</evidence>
<evidence type="ECO:0000313" key="11">
    <source>
        <dbReference type="Proteomes" id="UP001280156"/>
    </source>
</evidence>
<name>A0ABU4YPK0_9HYPH</name>
<dbReference type="EMBL" id="JAVIIV010000016">
    <property type="protein sequence ID" value="MDX8488015.1"/>
    <property type="molecule type" value="Genomic_DNA"/>
</dbReference>
<dbReference type="SUPFAM" id="SSF55874">
    <property type="entry name" value="ATPase domain of HSP90 chaperone/DNA topoisomerase II/histidine kinase"/>
    <property type="match status" value="1"/>
</dbReference>
<keyword evidence="4" id="KW-0808">Transferase</keyword>
<dbReference type="PANTHER" id="PTHR41523">
    <property type="entry name" value="TWO-COMPONENT SYSTEM SENSOR PROTEIN"/>
    <property type="match status" value="1"/>
</dbReference>
<dbReference type="Pfam" id="PF02518">
    <property type="entry name" value="HATPase_c"/>
    <property type="match status" value="1"/>
</dbReference>
<dbReference type="InterPro" id="IPR003594">
    <property type="entry name" value="HATPase_dom"/>
</dbReference>
<organism evidence="10 11">
    <name type="scientific">Mesorhizobium humile</name>
    <dbReference type="NCBI Taxonomy" id="3072313"/>
    <lineage>
        <taxon>Bacteria</taxon>
        <taxon>Pseudomonadati</taxon>
        <taxon>Pseudomonadota</taxon>
        <taxon>Alphaproteobacteria</taxon>
        <taxon>Hyphomicrobiales</taxon>
        <taxon>Phyllobacteriaceae</taxon>
        <taxon>Mesorhizobium</taxon>
    </lineage>
</organism>
<evidence type="ECO:0000256" key="6">
    <source>
        <dbReference type="ARBA" id="ARBA00022777"/>
    </source>
</evidence>
<evidence type="ECO:0000313" key="10">
    <source>
        <dbReference type="EMBL" id="MDX8488015.1"/>
    </source>
</evidence>
<sequence length="387" mass="41713">MPLDDVDGLVKLRRHVRILVDLGRLAGEETTLSRFLDQACVQVARAIEIDHVKALRYRHKTADLFIEAGFGWKDGVVGLATFPADLRSPPGRTYQTGEPVVIVDGATAQQRGDFVFSEVLKEHNIKSLANVPILVKGAAWGVLEVDSTVTREFGDDTIAFLMAAAAVISSTLQRPTASADAQSTAAAIGQVEEREVLLREMQHRVKNNFQLILASIAIQKRRFESAEVHRVLEHVANRVNAISLAHDQLSPGQDLRAVNVANYLRALCASLQAQMENATIEINADEVELAMERAVPLGLILNEAVMNSVKHAFGTGKGNINVSLQSGVGYGEARLTLADDGHGVRNPRPGGSGQKLIQALSRQIGGTAELLSSDKGTTVTVVFPVIA</sequence>
<keyword evidence="6 10" id="KW-0418">Kinase</keyword>
<dbReference type="Gene3D" id="3.30.450.20">
    <property type="entry name" value="PAS domain"/>
    <property type="match status" value="1"/>
</dbReference>
<comment type="caution">
    <text evidence="10">The sequence shown here is derived from an EMBL/GenBank/DDBJ whole genome shotgun (WGS) entry which is preliminary data.</text>
</comment>
<feature type="domain" description="GAF" evidence="8">
    <location>
        <begin position="31"/>
        <end position="182"/>
    </location>
</feature>
<dbReference type="EC" id="2.7.13.3" evidence="2"/>
<evidence type="ECO:0000259" key="9">
    <source>
        <dbReference type="SMART" id="SM00387"/>
    </source>
</evidence>
<keyword evidence="11" id="KW-1185">Reference proteome</keyword>
<dbReference type="InterPro" id="IPR036890">
    <property type="entry name" value="HATPase_C_sf"/>
</dbReference>
<dbReference type="Gene3D" id="3.30.450.40">
    <property type="match status" value="1"/>
</dbReference>
<dbReference type="InterPro" id="IPR003018">
    <property type="entry name" value="GAF"/>
</dbReference>
<dbReference type="Proteomes" id="UP001280156">
    <property type="component" value="Unassembled WGS sequence"/>
</dbReference>
<comment type="catalytic activity">
    <reaction evidence="1">
        <text>ATP + protein L-histidine = ADP + protein N-phospho-L-histidine.</text>
        <dbReference type="EC" id="2.7.13.3"/>
    </reaction>
</comment>
<evidence type="ECO:0000256" key="5">
    <source>
        <dbReference type="ARBA" id="ARBA00022741"/>
    </source>
</evidence>
<keyword evidence="7" id="KW-0067">ATP-binding</keyword>
<feature type="domain" description="Histidine kinase/HSP90-like ATPase" evidence="9">
    <location>
        <begin position="292"/>
        <end position="387"/>
    </location>
</feature>
<dbReference type="RefSeq" id="WP_320293596.1">
    <property type="nucleotide sequence ID" value="NZ_JAVIIU010000001.1"/>
</dbReference>
<dbReference type="SMART" id="SM00387">
    <property type="entry name" value="HATPase_c"/>
    <property type="match status" value="1"/>
</dbReference>
<keyword evidence="3" id="KW-0597">Phosphoprotein</keyword>
<evidence type="ECO:0000256" key="3">
    <source>
        <dbReference type="ARBA" id="ARBA00022553"/>
    </source>
</evidence>
<dbReference type="InterPro" id="IPR011495">
    <property type="entry name" value="Sig_transdc_His_kin_sub2_dim/P"/>
</dbReference>
<dbReference type="Gene3D" id="3.30.565.10">
    <property type="entry name" value="Histidine kinase-like ATPase, C-terminal domain"/>
    <property type="match status" value="1"/>
</dbReference>
<keyword evidence="5" id="KW-0547">Nucleotide-binding</keyword>
<evidence type="ECO:0000256" key="7">
    <source>
        <dbReference type="ARBA" id="ARBA00022840"/>
    </source>
</evidence>
<protein>
    <recommendedName>
        <fullName evidence="2">histidine kinase</fullName>
        <ecNumber evidence="2">2.7.13.3</ecNumber>
    </recommendedName>
</protein>
<evidence type="ECO:0000259" key="8">
    <source>
        <dbReference type="SMART" id="SM00065"/>
    </source>
</evidence>
<accession>A0ABU4YPK0</accession>
<dbReference type="SMART" id="SM00065">
    <property type="entry name" value="GAF"/>
    <property type="match status" value="1"/>
</dbReference>
<dbReference type="SUPFAM" id="SSF55781">
    <property type="entry name" value="GAF domain-like"/>
    <property type="match status" value="1"/>
</dbReference>
<reference evidence="10 11" key="1">
    <citation type="submission" date="2023-08" db="EMBL/GenBank/DDBJ databases">
        <title>Implementing the SeqCode for naming new Mesorhizobium species isolated from Vachellia karroo root nodules.</title>
        <authorList>
            <person name="Van Lill M."/>
        </authorList>
    </citation>
    <scope>NUCLEOTIDE SEQUENCE [LARGE SCALE GENOMIC DNA]</scope>
    <source>
        <strain evidence="10 11">VK2B</strain>
    </source>
</reference>
<gene>
    <name evidence="10" type="ORF">RFM52_22820</name>
</gene>
<dbReference type="PANTHER" id="PTHR41523:SF8">
    <property type="entry name" value="ETHYLENE RESPONSE SENSOR PROTEIN"/>
    <property type="match status" value="1"/>
</dbReference>
<proteinExistence type="predicted"/>
<dbReference type="Pfam" id="PF01590">
    <property type="entry name" value="GAF"/>
    <property type="match status" value="1"/>
</dbReference>
<dbReference type="GO" id="GO:0016301">
    <property type="term" value="F:kinase activity"/>
    <property type="evidence" value="ECO:0007669"/>
    <property type="project" value="UniProtKB-KW"/>
</dbReference>